<feature type="region of interest" description="Disordered" evidence="7">
    <location>
        <begin position="1"/>
        <end position="83"/>
    </location>
</feature>
<proteinExistence type="inferred from homology"/>
<dbReference type="Proteomes" id="UP000663873">
    <property type="component" value="Unassembled WGS sequence"/>
</dbReference>
<organism evidence="9 12">
    <name type="scientific">Rotaria socialis</name>
    <dbReference type="NCBI Taxonomy" id="392032"/>
    <lineage>
        <taxon>Eukaryota</taxon>
        <taxon>Metazoa</taxon>
        <taxon>Spiralia</taxon>
        <taxon>Gnathifera</taxon>
        <taxon>Rotifera</taxon>
        <taxon>Eurotatoria</taxon>
        <taxon>Bdelloidea</taxon>
        <taxon>Philodinida</taxon>
        <taxon>Philodinidae</taxon>
        <taxon>Rotaria</taxon>
    </lineage>
</organism>
<dbReference type="EMBL" id="CAJOBP010002496">
    <property type="protein sequence ID" value="CAF4358119.1"/>
    <property type="molecule type" value="Genomic_DNA"/>
</dbReference>
<feature type="transmembrane region" description="Helical" evidence="8">
    <location>
        <begin position="95"/>
        <end position="113"/>
    </location>
</feature>
<dbReference type="InterPro" id="IPR007007">
    <property type="entry name" value="Ninjurin"/>
</dbReference>
<dbReference type="EMBL" id="CAJOBS010002199">
    <property type="protein sequence ID" value="CAF4798672.1"/>
    <property type="molecule type" value="Genomic_DNA"/>
</dbReference>
<reference evidence="9" key="1">
    <citation type="submission" date="2021-02" db="EMBL/GenBank/DDBJ databases">
        <authorList>
            <person name="Nowell W R."/>
        </authorList>
    </citation>
    <scope>NUCLEOTIDE SEQUENCE</scope>
</reference>
<dbReference type="PANTHER" id="PTHR12316:SF17">
    <property type="entry name" value="NINJURIN C, ISOFORM D"/>
    <property type="match status" value="1"/>
</dbReference>
<comment type="similarity">
    <text evidence="2">Belongs to the ninjurin family.</text>
</comment>
<dbReference type="Proteomes" id="UP000663851">
    <property type="component" value="Unassembled WGS sequence"/>
</dbReference>
<keyword evidence="5 8" id="KW-1133">Transmembrane helix</keyword>
<dbReference type="EMBL" id="CAJOBO010001038">
    <property type="protein sequence ID" value="CAF4329313.1"/>
    <property type="molecule type" value="Genomic_DNA"/>
</dbReference>
<dbReference type="PANTHER" id="PTHR12316">
    <property type="entry name" value="NINJURIN-RELATED"/>
    <property type="match status" value="1"/>
</dbReference>
<dbReference type="Pfam" id="PF04923">
    <property type="entry name" value="Ninjurin"/>
    <property type="match status" value="1"/>
</dbReference>
<feature type="transmembrane region" description="Helical" evidence="8">
    <location>
        <begin position="169"/>
        <end position="192"/>
    </location>
</feature>
<evidence type="ECO:0000256" key="6">
    <source>
        <dbReference type="ARBA" id="ARBA00023136"/>
    </source>
</evidence>
<keyword evidence="6 8" id="KW-0472">Membrane</keyword>
<feature type="transmembrane region" description="Helical" evidence="8">
    <location>
        <begin position="125"/>
        <end position="149"/>
    </location>
</feature>
<evidence type="ECO:0000256" key="8">
    <source>
        <dbReference type="SAM" id="Phobius"/>
    </source>
</evidence>
<evidence type="ECO:0000313" key="13">
    <source>
        <dbReference type="Proteomes" id="UP000663873"/>
    </source>
</evidence>
<keyword evidence="13" id="KW-1185">Reference proteome</keyword>
<evidence type="ECO:0000313" key="11">
    <source>
        <dbReference type="EMBL" id="CAF4798672.1"/>
    </source>
</evidence>
<name>A0A820JZ61_9BILA</name>
<evidence type="ECO:0000313" key="10">
    <source>
        <dbReference type="EMBL" id="CAF4358119.1"/>
    </source>
</evidence>
<sequence>MTTYVYHQTPSAPVQYPAVSNGPPPAVPARFDLTQQSQSDTLLEKPVAPKRNDEPSYRTPVIDAESRRDDNEEHTDDDNNNEYTYNYNGYASKKTIGQVFFLIALLTSNAMQMRTLILQKQRDQIWTASLVFVCVSIIFQCGLAVILYILGKGDITKRQSQTKLALYNIAALAIIGIIALINIFLNILMLTINPKHFLDTRSLELLQNQN</sequence>
<evidence type="ECO:0000256" key="4">
    <source>
        <dbReference type="ARBA" id="ARBA00022889"/>
    </source>
</evidence>
<evidence type="ECO:0000256" key="2">
    <source>
        <dbReference type="ARBA" id="ARBA00008141"/>
    </source>
</evidence>
<evidence type="ECO:0000256" key="1">
    <source>
        <dbReference type="ARBA" id="ARBA00004141"/>
    </source>
</evidence>
<gene>
    <name evidence="9" type="ORF">HFQ381_LOCUS15346</name>
    <name evidence="11" type="ORF">TOA249_LOCUS23212</name>
    <name evidence="10" type="ORF">UJA718_LOCUS16250</name>
</gene>
<dbReference type="AlphaFoldDB" id="A0A820JZ61"/>
<feature type="compositionally biased region" description="Polar residues" evidence="7">
    <location>
        <begin position="1"/>
        <end position="12"/>
    </location>
</feature>
<dbReference type="GO" id="GO:0007155">
    <property type="term" value="P:cell adhesion"/>
    <property type="evidence" value="ECO:0007669"/>
    <property type="project" value="UniProtKB-KW"/>
</dbReference>
<keyword evidence="4" id="KW-0130">Cell adhesion</keyword>
<accession>A0A820JZ61</accession>
<comment type="caution">
    <text evidence="9">The sequence shown here is derived from an EMBL/GenBank/DDBJ whole genome shotgun (WGS) entry which is preliminary data.</text>
</comment>
<keyword evidence="3 8" id="KW-0812">Transmembrane</keyword>
<evidence type="ECO:0000256" key="7">
    <source>
        <dbReference type="SAM" id="MobiDB-lite"/>
    </source>
</evidence>
<evidence type="ECO:0000313" key="12">
    <source>
        <dbReference type="Proteomes" id="UP000663851"/>
    </source>
</evidence>
<dbReference type="GO" id="GO:0042246">
    <property type="term" value="P:tissue regeneration"/>
    <property type="evidence" value="ECO:0007669"/>
    <property type="project" value="InterPro"/>
</dbReference>
<evidence type="ECO:0000256" key="5">
    <source>
        <dbReference type="ARBA" id="ARBA00022989"/>
    </source>
</evidence>
<comment type="subcellular location">
    <subcellularLocation>
        <location evidence="1">Membrane</location>
        <topology evidence="1">Multi-pass membrane protein</topology>
    </subcellularLocation>
</comment>
<protein>
    <submittedName>
        <fullName evidence="9">Uncharacterized protein</fullName>
    </submittedName>
</protein>
<evidence type="ECO:0000313" key="9">
    <source>
        <dbReference type="EMBL" id="CAF4329313.1"/>
    </source>
</evidence>
<evidence type="ECO:0000256" key="3">
    <source>
        <dbReference type="ARBA" id="ARBA00022692"/>
    </source>
</evidence>
<dbReference type="Proteomes" id="UP000663838">
    <property type="component" value="Unassembled WGS sequence"/>
</dbReference>
<dbReference type="GO" id="GO:0016020">
    <property type="term" value="C:membrane"/>
    <property type="evidence" value="ECO:0007669"/>
    <property type="project" value="UniProtKB-SubCell"/>
</dbReference>